<reference evidence="1 3" key="1">
    <citation type="submission" date="2016-10" db="EMBL/GenBank/DDBJ databases">
        <title>Draft genome sequences of four alkaliphilic bacteria belonging to the Anaerobacillus genus.</title>
        <authorList>
            <person name="Bassil N.M."/>
            <person name="Lloyd J.R."/>
        </authorList>
    </citation>
    <scope>NUCLEOTIDE SEQUENCE [LARGE SCALE GENOMIC DNA]</scope>
    <source>
        <strain evidence="1 3">NB2006</strain>
    </source>
</reference>
<reference evidence="2" key="4">
    <citation type="submission" date="2020-10" db="EMBL/GenBank/DDBJ databases">
        <authorList>
            <person name="Bassil N.M."/>
            <person name="Lloyd J.R."/>
        </authorList>
    </citation>
    <scope>NUCLEOTIDE SEQUENCE</scope>
    <source>
        <strain evidence="2">NB2006</strain>
    </source>
</reference>
<dbReference type="EMBL" id="LQXD01000185">
    <property type="protein sequence ID" value="OIJ06240.1"/>
    <property type="molecule type" value="Genomic_DNA"/>
</dbReference>
<dbReference type="AlphaFoldDB" id="A0A1S2L1M6"/>
<name>A0A1S2L1M6_9BACI</name>
<proteinExistence type="predicted"/>
<sequence>MCQCKGECKKREVLLYEIVNYDYLEEIADLHEKIDKQRLTYSSSEFVDFVNQIFGETILKVVGGVQV</sequence>
<evidence type="ECO:0000313" key="1">
    <source>
        <dbReference type="EMBL" id="OIJ06240.1"/>
    </source>
</evidence>
<evidence type="ECO:0000313" key="3">
    <source>
        <dbReference type="Proteomes" id="UP000180175"/>
    </source>
</evidence>
<organism evidence="1 3">
    <name type="scientific">Anaerobacillus isosaccharinicus</name>
    <dbReference type="NCBI Taxonomy" id="1532552"/>
    <lineage>
        <taxon>Bacteria</taxon>
        <taxon>Bacillati</taxon>
        <taxon>Bacillota</taxon>
        <taxon>Bacilli</taxon>
        <taxon>Bacillales</taxon>
        <taxon>Bacillaceae</taxon>
        <taxon>Anaerobacillus</taxon>
    </lineage>
</organism>
<gene>
    <name evidence="2" type="ORF">AWH56_012575</name>
    <name evidence="1" type="ORF">AWH56_21260</name>
</gene>
<evidence type="ECO:0000313" key="2">
    <source>
        <dbReference type="EMBL" id="QOY38291.1"/>
    </source>
</evidence>
<reference evidence="2 3" key="2">
    <citation type="journal article" date="2017" name="Genome Announc.">
        <title>Draft Genome Sequences of Four Alkaliphilic Bacteria Belonging to the Anaerobacillus Genus.</title>
        <authorList>
            <person name="Bassil N.M."/>
            <person name="Lloyd J.R."/>
        </authorList>
    </citation>
    <scope>NUCLEOTIDE SEQUENCE [LARGE SCALE GENOMIC DNA]</scope>
    <source>
        <strain evidence="2 3">NB2006</strain>
    </source>
</reference>
<accession>A0A1S2L1M6</accession>
<dbReference type="RefSeq" id="WP_071318933.1">
    <property type="nucleotide sequence ID" value="NZ_CP063356.2"/>
</dbReference>
<protein>
    <submittedName>
        <fullName evidence="1">Uncharacterized protein</fullName>
    </submittedName>
</protein>
<dbReference type="EMBL" id="CP063356">
    <property type="protein sequence ID" value="QOY38291.1"/>
    <property type="molecule type" value="Genomic_DNA"/>
</dbReference>
<reference evidence="2 3" key="3">
    <citation type="journal article" date="2019" name="Int. J. Syst. Evol. Microbiol.">
        <title>Anaerobacillus isosaccharinicus sp. nov., an alkaliphilic bacterium which degrades isosaccharinic acid.</title>
        <authorList>
            <person name="Bassil N.M."/>
            <person name="Lloyd J.R."/>
        </authorList>
    </citation>
    <scope>NUCLEOTIDE SEQUENCE [LARGE SCALE GENOMIC DNA]</scope>
    <source>
        <strain evidence="2 3">NB2006</strain>
    </source>
</reference>
<dbReference type="Proteomes" id="UP000180175">
    <property type="component" value="Chromosome"/>
</dbReference>
<dbReference type="KEGG" id="aia:AWH56_012575"/>
<keyword evidence="3" id="KW-1185">Reference proteome</keyword>